<dbReference type="InterPro" id="IPR036890">
    <property type="entry name" value="HATPase_C_sf"/>
</dbReference>
<protein>
    <submittedName>
        <fullName evidence="1">ATP-binding protein</fullName>
    </submittedName>
</protein>
<gene>
    <name evidence="1" type="ORF">OIE14_09895</name>
</gene>
<dbReference type="Pfam" id="PF13589">
    <property type="entry name" value="HATPase_c_3"/>
    <property type="match status" value="1"/>
</dbReference>
<keyword evidence="1" id="KW-0067">ATP-binding</keyword>
<dbReference type="Proteomes" id="UP001334804">
    <property type="component" value="Chromosome"/>
</dbReference>
<dbReference type="EMBL" id="CP109071">
    <property type="protein sequence ID" value="WSA34318.1"/>
    <property type="molecule type" value="Genomic_DNA"/>
</dbReference>
<dbReference type="RefSeq" id="WP_326564452.1">
    <property type="nucleotide sequence ID" value="NZ_CP109071.1"/>
</dbReference>
<sequence>MNEEELPPEPQLMESLRAVGYSLEAAVADLIDNSITAQANRVEVFFSAEAEPYLAIVDDGTGMNADEARAAMCLAGTSAARSRRPDDLGRFGLGLKTASLSQCRELTVVTKRDGVVTALRWDLDYLTRSRRWALLTLSEAEASILPRYGEIKANPSGTLVVWRHFDRLPSASQAIFAKAFNEQMLSARAHLSLVFHRFLSGEDGKPKVTMELNGVRLKVVDPFLTAHRATQRGPAECFAVAGARIDVQPFTLPYISKLTQAEKETAQIAGRLRDSQGFYIYRARRLVIWGTWFRLVPKDDLGKLARVRVDIPNTLDHLWSLDIKKSAAVPPTEIRDQLKRLVDRIVHPSQRAQLYRGRPAAASDRVVRTWNLIDERGSFRYELNREHPLLAALDEQLDNGARRLLSELLRNIESSFPVEDAYNRLGGDNVHAPQHSDEGELLDYAATLWSVFSQTGESADDFVARLRYVEPFTLSKNPEALLRRAAS</sequence>
<keyword evidence="1" id="KW-0547">Nucleotide-binding</keyword>
<evidence type="ECO:0000313" key="1">
    <source>
        <dbReference type="EMBL" id="WSA34318.1"/>
    </source>
</evidence>
<dbReference type="SUPFAM" id="SSF55874">
    <property type="entry name" value="ATPase domain of HSP90 chaperone/DNA topoisomerase II/histidine kinase"/>
    <property type="match status" value="1"/>
</dbReference>
<dbReference type="GO" id="GO:0005524">
    <property type="term" value="F:ATP binding"/>
    <property type="evidence" value="ECO:0007669"/>
    <property type="project" value="UniProtKB-KW"/>
</dbReference>
<name>A0ABZ1EJ98_9ACTN</name>
<dbReference type="Gene3D" id="3.30.565.10">
    <property type="entry name" value="Histidine kinase-like ATPase, C-terminal domain"/>
    <property type="match status" value="1"/>
</dbReference>
<accession>A0ABZ1EJ98</accession>
<reference evidence="1 2" key="1">
    <citation type="submission" date="2022-10" db="EMBL/GenBank/DDBJ databases">
        <title>The complete genomes of actinobacterial strains from the NBC collection.</title>
        <authorList>
            <person name="Joergensen T.S."/>
            <person name="Alvarez Arevalo M."/>
            <person name="Sterndorff E.B."/>
            <person name="Faurdal D."/>
            <person name="Vuksanovic O."/>
            <person name="Mourched A.-S."/>
            <person name="Charusanti P."/>
            <person name="Shaw S."/>
            <person name="Blin K."/>
            <person name="Weber T."/>
        </authorList>
    </citation>
    <scope>NUCLEOTIDE SEQUENCE [LARGE SCALE GENOMIC DNA]</scope>
    <source>
        <strain evidence="1 2">NBC 01809</strain>
    </source>
</reference>
<evidence type="ECO:0000313" key="2">
    <source>
        <dbReference type="Proteomes" id="UP001334804"/>
    </source>
</evidence>
<proteinExistence type="predicted"/>
<keyword evidence="2" id="KW-1185">Reference proteome</keyword>
<organism evidence="1 2">
    <name type="scientific">Micromonospora peucetia</name>
    <dbReference type="NCBI Taxonomy" id="47871"/>
    <lineage>
        <taxon>Bacteria</taxon>
        <taxon>Bacillati</taxon>
        <taxon>Actinomycetota</taxon>
        <taxon>Actinomycetes</taxon>
        <taxon>Micromonosporales</taxon>
        <taxon>Micromonosporaceae</taxon>
        <taxon>Micromonospora</taxon>
    </lineage>
</organism>